<dbReference type="InterPro" id="IPR012337">
    <property type="entry name" value="RNaseH-like_sf"/>
</dbReference>
<dbReference type="EMBL" id="KB295276">
    <property type="protein sequence ID" value="ELU13371.1"/>
    <property type="molecule type" value="Genomic_DNA"/>
</dbReference>
<dbReference type="SUPFAM" id="SSF56672">
    <property type="entry name" value="DNA/RNA polymerases"/>
    <property type="match status" value="1"/>
</dbReference>
<name>R7VAK5_CAPTE</name>
<dbReference type="PANTHER" id="PTHR31511:SF12">
    <property type="entry name" value="RHO TERMINATION FACTOR N-TERMINAL DOMAIN-CONTAINING PROTEIN"/>
    <property type="match status" value="1"/>
</dbReference>
<evidence type="ECO:0008006" key="4">
    <source>
        <dbReference type="Google" id="ProtNLM"/>
    </source>
</evidence>
<evidence type="ECO:0000313" key="3">
    <source>
        <dbReference type="Proteomes" id="UP000014760"/>
    </source>
</evidence>
<dbReference type="AlphaFoldDB" id="R7VAK5"/>
<dbReference type="SUPFAM" id="SSF54060">
    <property type="entry name" value="His-Me finger endonucleases"/>
    <property type="match status" value="1"/>
</dbReference>
<dbReference type="OrthoDB" id="408971at2759"/>
<dbReference type="STRING" id="283909.R7VAK5"/>
<dbReference type="EMBL" id="AMQN01019076">
    <property type="status" value="NOT_ANNOTATED_CDS"/>
    <property type="molecule type" value="Genomic_DNA"/>
</dbReference>
<reference evidence="2" key="3">
    <citation type="submission" date="2015-06" db="UniProtKB">
        <authorList>
            <consortium name="EnsemblMetazoa"/>
        </authorList>
    </citation>
    <scope>IDENTIFICATION</scope>
</reference>
<gene>
    <name evidence="1" type="ORF">CAPTEDRAFT_191639</name>
</gene>
<dbReference type="InterPro" id="IPR038563">
    <property type="entry name" value="Endonuclease_7_sf"/>
</dbReference>
<dbReference type="EnsemblMetazoa" id="CapteT191639">
    <property type="protein sequence ID" value="CapteP191639"/>
    <property type="gene ID" value="CapteG191639"/>
</dbReference>
<evidence type="ECO:0000313" key="2">
    <source>
        <dbReference type="EnsemblMetazoa" id="CapteP191639"/>
    </source>
</evidence>
<dbReference type="EMBL" id="AMQN01019078">
    <property type="status" value="NOT_ANNOTATED_CDS"/>
    <property type="molecule type" value="Genomic_DNA"/>
</dbReference>
<dbReference type="EMBL" id="AMQN01019077">
    <property type="status" value="NOT_ANNOTATED_CDS"/>
    <property type="molecule type" value="Genomic_DNA"/>
</dbReference>
<proteinExistence type="predicted"/>
<dbReference type="Gene3D" id="3.40.1800.10">
    <property type="entry name" value="His-Me finger endonucleases"/>
    <property type="match status" value="1"/>
</dbReference>
<reference evidence="3" key="1">
    <citation type="submission" date="2012-12" db="EMBL/GenBank/DDBJ databases">
        <authorList>
            <person name="Hellsten U."/>
            <person name="Grimwood J."/>
            <person name="Chapman J.A."/>
            <person name="Shapiro H."/>
            <person name="Aerts A."/>
            <person name="Otillar R.P."/>
            <person name="Terry A.Y."/>
            <person name="Boore J.L."/>
            <person name="Simakov O."/>
            <person name="Marletaz F."/>
            <person name="Cho S.-J."/>
            <person name="Edsinger-Gonzales E."/>
            <person name="Havlak P."/>
            <person name="Kuo D.-H."/>
            <person name="Larsson T."/>
            <person name="Lv J."/>
            <person name="Arendt D."/>
            <person name="Savage R."/>
            <person name="Osoegawa K."/>
            <person name="de Jong P."/>
            <person name="Lindberg D.R."/>
            <person name="Seaver E.C."/>
            <person name="Weisblat D.A."/>
            <person name="Putnam N.H."/>
            <person name="Grigoriev I.V."/>
            <person name="Rokhsar D.S."/>
        </authorList>
    </citation>
    <scope>NUCLEOTIDE SEQUENCE</scope>
    <source>
        <strain evidence="3">I ESC-2004</strain>
    </source>
</reference>
<dbReference type="InterPro" id="IPR043502">
    <property type="entry name" value="DNA/RNA_pol_sf"/>
</dbReference>
<accession>R7VAK5</accession>
<dbReference type="InterPro" id="IPR044925">
    <property type="entry name" value="His-Me_finger_sf"/>
</dbReference>
<dbReference type="SUPFAM" id="SSF53098">
    <property type="entry name" value="Ribonuclease H-like"/>
    <property type="match status" value="1"/>
</dbReference>
<dbReference type="InterPro" id="IPR004211">
    <property type="entry name" value="Endonuclease_7"/>
</dbReference>
<evidence type="ECO:0000313" key="1">
    <source>
        <dbReference type="EMBL" id="ELU13371.1"/>
    </source>
</evidence>
<protein>
    <recommendedName>
        <fullName evidence="4">DNA-directed DNA polymerase</fullName>
    </recommendedName>
</protein>
<reference evidence="1 3" key="2">
    <citation type="journal article" date="2013" name="Nature">
        <title>Insights into bilaterian evolution from three spiralian genomes.</title>
        <authorList>
            <person name="Simakov O."/>
            <person name="Marletaz F."/>
            <person name="Cho S.J."/>
            <person name="Edsinger-Gonzales E."/>
            <person name="Havlak P."/>
            <person name="Hellsten U."/>
            <person name="Kuo D.H."/>
            <person name="Larsson T."/>
            <person name="Lv J."/>
            <person name="Arendt D."/>
            <person name="Savage R."/>
            <person name="Osoegawa K."/>
            <person name="de Jong P."/>
            <person name="Grimwood J."/>
            <person name="Chapman J.A."/>
            <person name="Shapiro H."/>
            <person name="Aerts A."/>
            <person name="Otillar R.P."/>
            <person name="Terry A.Y."/>
            <person name="Boore J.L."/>
            <person name="Grigoriev I.V."/>
            <person name="Lindberg D.R."/>
            <person name="Seaver E.C."/>
            <person name="Weisblat D.A."/>
            <person name="Putnam N.H."/>
            <person name="Rokhsar D.S."/>
        </authorList>
    </citation>
    <scope>NUCLEOTIDE SEQUENCE</scope>
    <source>
        <strain evidence="1 3">I ESC-2004</strain>
    </source>
</reference>
<dbReference type="PANTHER" id="PTHR31511">
    <property type="entry name" value="PROTEIN CBG23764"/>
    <property type="match status" value="1"/>
</dbReference>
<dbReference type="Proteomes" id="UP000014760">
    <property type="component" value="Unassembled WGS sequence"/>
</dbReference>
<dbReference type="Pfam" id="PF02945">
    <property type="entry name" value="Endonuclease_7"/>
    <property type="match status" value="1"/>
</dbReference>
<keyword evidence="3" id="KW-1185">Reference proteome</keyword>
<organism evidence="1">
    <name type="scientific">Capitella teleta</name>
    <name type="common">Polychaete worm</name>
    <dbReference type="NCBI Taxonomy" id="283909"/>
    <lineage>
        <taxon>Eukaryota</taxon>
        <taxon>Metazoa</taxon>
        <taxon>Spiralia</taxon>
        <taxon>Lophotrochozoa</taxon>
        <taxon>Annelida</taxon>
        <taxon>Polychaeta</taxon>
        <taxon>Sedentaria</taxon>
        <taxon>Scolecida</taxon>
        <taxon>Capitellidae</taxon>
        <taxon>Capitella</taxon>
    </lineage>
</organism>
<dbReference type="HOGENOM" id="CLU_002028_5_1_1"/>
<dbReference type="OMA" id="KESNICH"/>
<sequence>MYSLIEELETISRASACPWAQKHIPIGFCYYIKSDFMEFTPVTYTAKDENENVAKKFIEMLEKDVINIYQKTKFPRKIILNEEKFEKEENCWICGNSLGKDKVRDHCHYTGHYRGAAHNQCNLSYRKPKFIPVLFHNLSGYDSHLLIKNLGGEITCIPNNEESYISFSKQITVDSFKDKQGEEKNVKRELRFLDSYKFLSSPLSTLANNINCHPCIEKYIKPHEFAVKKGIYPYDYISDLNKMKETQLPAKDQFYNILNGKGISDDEYQHAQNVWKTYNCKTFQDYHNLYNKTDVLLLADVFENFRKLCMNNYKLDPAWYYTSPGLAWDALLKITKVNLELIHDRQILDIIENGIRGGVAMISKRYSEANSPDITNYNPKKENVNISYIDANNLYGWAMSKKLPTHNFKLMNDDDLENTLVSLLLMVNKVEKLIPNLNNKNRYTLHHVNLKQYLDLGLKLTKIHSGVKFEESNWMEPYIMLNTNLRQNAKNPFEKDFFKLMNNSVFGKTIENIRNRVDIKLVSTEKQVRKLSSKINFEKATIFSESLVAVHRYLSAKRVFDKPVYLGMSILDISKTLMFDMRYNFIKTKFDANLLFTDTDSLAYEVKIDNIKRDMYTKYDDLFDTSNYPANSKYHNEKNKAGLGKFKDEAGGRAIIKFVGLRPKLYSYVMNSGVEKKTCRGIKTNVIKNDITFNDYLTCLKTRKEKMVKLYSERLNKIVLSANDDKRHICEDGVNTLAYGHYLIRK</sequence>